<evidence type="ECO:0000313" key="1">
    <source>
        <dbReference type="EMBL" id="KAH0537421.1"/>
    </source>
</evidence>
<protein>
    <recommendedName>
        <fullName evidence="3">DUF4336 domain-containing protein</fullName>
    </recommendedName>
</protein>
<name>A0A9P8I4U3_9PEZI</name>
<dbReference type="AlphaFoldDB" id="A0A9P8I4U3"/>
<dbReference type="PANTHER" id="PTHR33835">
    <property type="entry name" value="YALI0C07656P"/>
    <property type="match status" value="1"/>
</dbReference>
<reference evidence="1" key="1">
    <citation type="submission" date="2021-03" db="EMBL/GenBank/DDBJ databases">
        <title>Comparative genomics and phylogenomic investigation of the class Geoglossomycetes provide insights into ecological specialization and systematics.</title>
        <authorList>
            <person name="Melie T."/>
            <person name="Pirro S."/>
            <person name="Miller A.N."/>
            <person name="Quandt A."/>
        </authorList>
    </citation>
    <scope>NUCLEOTIDE SEQUENCE</scope>
    <source>
        <strain evidence="1">GBOQ0MN5Z8</strain>
    </source>
</reference>
<dbReference type="Proteomes" id="UP000698800">
    <property type="component" value="Unassembled WGS sequence"/>
</dbReference>
<proteinExistence type="predicted"/>
<keyword evidence="2" id="KW-1185">Reference proteome</keyword>
<dbReference type="SUPFAM" id="SSF56281">
    <property type="entry name" value="Metallo-hydrolase/oxidoreductase"/>
    <property type="match status" value="1"/>
</dbReference>
<accession>A0A9P8I4U3</accession>
<gene>
    <name evidence="1" type="ORF">FGG08_005774</name>
</gene>
<dbReference type="PANTHER" id="PTHR33835:SF1">
    <property type="entry name" value="METALLO-BETA-LACTAMASE DOMAIN-CONTAINING PROTEIN"/>
    <property type="match status" value="1"/>
</dbReference>
<comment type="caution">
    <text evidence="1">The sequence shown here is derived from an EMBL/GenBank/DDBJ whole genome shotgun (WGS) entry which is preliminary data.</text>
</comment>
<sequence>MSADNASNLAPANASDVMVIRKLSPNITTLSLPFARFGKLRIGGRGTIGLYLLFGRDVDNQVVRLRSGALAVFSPVALTPEVKDVVTALGGNLRYMIAPDMEHHLFLGPWHQAFPEAKVIGPGGLPEKRAHQKNETVPFSHVFTPNNCKDLKIDPEFDAEFDYEYVYGHVGKELVFNYKPEKTLIEADLMFNLPAKEQYSRGGETNGSGLLTKLFTSINSTYGAATWQKRFIWYASSSKDRPAFNRSIARIEKWDFDKIVMCHGDVIESGGKGIFRKVFEWHLQAVQKL</sequence>
<dbReference type="InterPro" id="IPR036866">
    <property type="entry name" value="RibonucZ/Hydroxyglut_hydro"/>
</dbReference>
<dbReference type="EMBL" id="JAGHQL010000146">
    <property type="protein sequence ID" value="KAH0537421.1"/>
    <property type="molecule type" value="Genomic_DNA"/>
</dbReference>
<organism evidence="1 2">
    <name type="scientific">Glutinoglossum americanum</name>
    <dbReference type="NCBI Taxonomy" id="1670608"/>
    <lineage>
        <taxon>Eukaryota</taxon>
        <taxon>Fungi</taxon>
        <taxon>Dikarya</taxon>
        <taxon>Ascomycota</taxon>
        <taxon>Pezizomycotina</taxon>
        <taxon>Geoglossomycetes</taxon>
        <taxon>Geoglossales</taxon>
        <taxon>Geoglossaceae</taxon>
        <taxon>Glutinoglossum</taxon>
    </lineage>
</organism>
<evidence type="ECO:0008006" key="3">
    <source>
        <dbReference type="Google" id="ProtNLM"/>
    </source>
</evidence>
<dbReference type="OrthoDB" id="421671at2759"/>
<dbReference type="Pfam" id="PF14234">
    <property type="entry name" value="DUF4336"/>
    <property type="match status" value="1"/>
</dbReference>
<dbReference type="InterPro" id="IPR025638">
    <property type="entry name" value="DUF4336"/>
</dbReference>
<evidence type="ECO:0000313" key="2">
    <source>
        <dbReference type="Proteomes" id="UP000698800"/>
    </source>
</evidence>